<feature type="chain" id="PRO_5034408127" evidence="1">
    <location>
        <begin position="22"/>
        <end position="314"/>
    </location>
</feature>
<dbReference type="AlphaFoldDB" id="A0A8H4QI84"/>
<keyword evidence="3" id="KW-1185">Reference proteome</keyword>
<protein>
    <submittedName>
        <fullName evidence="2">Uncharacterized protein</fullName>
    </submittedName>
</protein>
<dbReference type="EMBL" id="JAACJL010000058">
    <property type="protein sequence ID" value="KAF4611241.1"/>
    <property type="molecule type" value="Genomic_DNA"/>
</dbReference>
<name>A0A8H4QI84_9AGAR</name>
<gene>
    <name evidence="2" type="ORF">D9613_006479</name>
</gene>
<feature type="signal peptide" evidence="1">
    <location>
        <begin position="1"/>
        <end position="21"/>
    </location>
</feature>
<accession>A0A8H4QI84</accession>
<evidence type="ECO:0000256" key="1">
    <source>
        <dbReference type="SAM" id="SignalP"/>
    </source>
</evidence>
<proteinExistence type="predicted"/>
<evidence type="ECO:0000313" key="2">
    <source>
        <dbReference type="EMBL" id="KAF4611241.1"/>
    </source>
</evidence>
<reference evidence="2 3" key="1">
    <citation type="submission" date="2019-12" db="EMBL/GenBank/DDBJ databases">
        <authorList>
            <person name="Floudas D."/>
            <person name="Bentzer J."/>
            <person name="Ahren D."/>
            <person name="Johansson T."/>
            <person name="Persson P."/>
            <person name="Tunlid A."/>
        </authorList>
    </citation>
    <scope>NUCLEOTIDE SEQUENCE [LARGE SCALE GENOMIC DNA]</scope>
    <source>
        <strain evidence="2 3">CBS 102.39</strain>
    </source>
</reference>
<organism evidence="2 3">
    <name type="scientific">Agrocybe pediades</name>
    <dbReference type="NCBI Taxonomy" id="84607"/>
    <lineage>
        <taxon>Eukaryota</taxon>
        <taxon>Fungi</taxon>
        <taxon>Dikarya</taxon>
        <taxon>Basidiomycota</taxon>
        <taxon>Agaricomycotina</taxon>
        <taxon>Agaricomycetes</taxon>
        <taxon>Agaricomycetidae</taxon>
        <taxon>Agaricales</taxon>
        <taxon>Agaricineae</taxon>
        <taxon>Strophariaceae</taxon>
        <taxon>Agrocybe</taxon>
    </lineage>
</organism>
<comment type="caution">
    <text evidence="2">The sequence shown here is derived from an EMBL/GenBank/DDBJ whole genome shotgun (WGS) entry which is preliminary data.</text>
</comment>
<dbReference type="Proteomes" id="UP000521872">
    <property type="component" value="Unassembled WGS sequence"/>
</dbReference>
<keyword evidence="1" id="KW-0732">Signal</keyword>
<evidence type="ECO:0000313" key="3">
    <source>
        <dbReference type="Proteomes" id="UP000521872"/>
    </source>
</evidence>
<sequence>MAFKLLATCALLAIQAWVSLANPLLSSTSDSVSEELVRTPGGLVPKSSVHAIPEGARIHHNSTHVQLIAADGSIIHSATTSKKISTRPKITGTPTSVAPRTLESGYVAYSYWHNTDNTTNGNIATYSTTWTVPPTPQRKDGQIIYIFNGLIPASFDGILQPVLQFGSTPAGGGNYWAVASWYLVGSQTYYTVPAQVKAGQSLTGVMSLMSTTLNGPTVSYHWKSVFTSVPSTAFTLSTTEVFNYAYEALEIYYASGPTDLPTGKTMMSNITISTVGGTHPALNWTAISDSVEGFGMSVVSSSSTNGAVQITYPA</sequence>